<accession>A0A9X3EFX3</accession>
<dbReference type="RefSeq" id="WP_283174202.1">
    <property type="nucleotide sequence ID" value="NZ_JAPNOA010000029.1"/>
</dbReference>
<feature type="region of interest" description="Disordered" evidence="1">
    <location>
        <begin position="1"/>
        <end position="27"/>
    </location>
</feature>
<evidence type="ECO:0000313" key="2">
    <source>
        <dbReference type="EMBL" id="MCY0965995.1"/>
    </source>
</evidence>
<dbReference type="EMBL" id="JAPNOA010000029">
    <property type="protein sequence ID" value="MCY0965995.1"/>
    <property type="molecule type" value="Genomic_DNA"/>
</dbReference>
<proteinExistence type="predicted"/>
<gene>
    <name evidence="2" type="ORF">OUO13_12425</name>
</gene>
<evidence type="ECO:0000313" key="3">
    <source>
        <dbReference type="Proteomes" id="UP001150830"/>
    </source>
</evidence>
<dbReference type="AlphaFoldDB" id="A0A9X3EFX3"/>
<sequence>MATQLSTRSTESQAQGTSKTVGGSRQPATFYSALTELVLQQKRQRNSVK</sequence>
<protein>
    <submittedName>
        <fullName evidence="2">Uncharacterized protein</fullName>
    </submittedName>
</protein>
<comment type="caution">
    <text evidence="2">The sequence shown here is derived from an EMBL/GenBank/DDBJ whole genome shotgun (WGS) entry which is preliminary data.</text>
</comment>
<organism evidence="2 3">
    <name type="scientific">Parathalassolituus penaei</name>
    <dbReference type="NCBI Taxonomy" id="2997323"/>
    <lineage>
        <taxon>Bacteria</taxon>
        <taxon>Pseudomonadati</taxon>
        <taxon>Pseudomonadota</taxon>
        <taxon>Gammaproteobacteria</taxon>
        <taxon>Oceanospirillales</taxon>
        <taxon>Oceanospirillaceae</taxon>
        <taxon>Parathalassolituus</taxon>
    </lineage>
</organism>
<keyword evidence="3" id="KW-1185">Reference proteome</keyword>
<dbReference type="Proteomes" id="UP001150830">
    <property type="component" value="Unassembled WGS sequence"/>
</dbReference>
<reference evidence="2" key="1">
    <citation type="submission" date="2022-11" db="EMBL/GenBank/DDBJ databases">
        <title>Parathalassolutuus dongxingensis gen. nov., sp. nov., a novel member of family Oceanospirillaceae isolated from a coastal shrimp pond in Guangxi, China.</title>
        <authorList>
            <person name="Chen H."/>
        </authorList>
    </citation>
    <scope>NUCLEOTIDE SEQUENCE</scope>
    <source>
        <strain evidence="2">G-43</strain>
    </source>
</reference>
<evidence type="ECO:0000256" key="1">
    <source>
        <dbReference type="SAM" id="MobiDB-lite"/>
    </source>
</evidence>
<name>A0A9X3EFX3_9GAMM</name>